<dbReference type="PANTHER" id="PTHR44167:SF18">
    <property type="entry name" value="PROTEIN KINASE DOMAIN-CONTAINING PROTEIN"/>
    <property type="match status" value="1"/>
</dbReference>
<dbReference type="AlphaFoldDB" id="A0A485KT80"/>
<dbReference type="GO" id="GO:0005634">
    <property type="term" value="C:nucleus"/>
    <property type="evidence" value="ECO:0007669"/>
    <property type="project" value="TreeGrafter"/>
</dbReference>
<dbReference type="Gene3D" id="1.25.40.20">
    <property type="entry name" value="Ankyrin repeat-containing domain"/>
    <property type="match status" value="2"/>
</dbReference>
<dbReference type="Pfam" id="PF00069">
    <property type="entry name" value="Pkinase"/>
    <property type="match status" value="2"/>
</dbReference>
<dbReference type="SMART" id="SM00248">
    <property type="entry name" value="ANK"/>
    <property type="match status" value="3"/>
</dbReference>
<dbReference type="PROSITE" id="PS50011">
    <property type="entry name" value="PROTEIN_KINASE_DOM"/>
    <property type="match status" value="1"/>
</dbReference>
<dbReference type="InterPro" id="IPR036770">
    <property type="entry name" value="Ankyrin_rpt-contain_sf"/>
</dbReference>
<protein>
    <submittedName>
        <fullName evidence="3">Aste57867_11500 protein</fullName>
    </submittedName>
</protein>
<keyword evidence="4" id="KW-1185">Reference proteome</keyword>
<dbReference type="InterPro" id="IPR011009">
    <property type="entry name" value="Kinase-like_dom_sf"/>
</dbReference>
<dbReference type="Proteomes" id="UP000332933">
    <property type="component" value="Unassembled WGS sequence"/>
</dbReference>
<dbReference type="InterPro" id="IPR000719">
    <property type="entry name" value="Prot_kinase_dom"/>
</dbReference>
<name>A0A485KT80_9STRA</name>
<feature type="domain" description="Protein kinase" evidence="1">
    <location>
        <begin position="453"/>
        <end position="785"/>
    </location>
</feature>
<evidence type="ECO:0000259" key="1">
    <source>
        <dbReference type="PROSITE" id="PS50011"/>
    </source>
</evidence>
<reference evidence="3 4" key="1">
    <citation type="submission" date="2019-03" db="EMBL/GenBank/DDBJ databases">
        <authorList>
            <person name="Gaulin E."/>
            <person name="Dumas B."/>
        </authorList>
    </citation>
    <scope>NUCLEOTIDE SEQUENCE [LARGE SCALE GENOMIC DNA]</scope>
    <source>
        <strain evidence="3">CBS 568.67</strain>
    </source>
</reference>
<dbReference type="EMBL" id="CAADRA010005307">
    <property type="protein sequence ID" value="VFT88361.1"/>
    <property type="molecule type" value="Genomic_DNA"/>
</dbReference>
<proteinExistence type="predicted"/>
<dbReference type="OrthoDB" id="10057496at2759"/>
<dbReference type="GO" id="GO:0005737">
    <property type="term" value="C:cytoplasm"/>
    <property type="evidence" value="ECO:0007669"/>
    <property type="project" value="TreeGrafter"/>
</dbReference>
<dbReference type="GO" id="GO:0004674">
    <property type="term" value="F:protein serine/threonine kinase activity"/>
    <property type="evidence" value="ECO:0007669"/>
    <property type="project" value="TreeGrafter"/>
</dbReference>
<sequence>MLHWHVSQTDGAAVSKALATATPDDLQKLDKAGRCVLCAALFETRHFATEDRTAEVDVVKLLLKCAALDVNFVCERGMSPLLTATQHAPVEIVQRLCSHPTIQVNEQNERGQTALIIAAEKYRVDILDVLLQCPSVDVNLADNEGNTALLHLVAQETTRNADGDITSDDNNINRVALDICNRPELNVNHQSEAGNRAFYSAIKTNKADVVVALLASENLETDIDHNMVDEDAISYAFTHNNYASFQVLLDKTTLGPSFTRFIYDAVDAGHYELVGLFYERGLAGNVHTRHGFSAGKLAIYVSVSTMVNLLVSDLPVQLVDGHILSRESNTWGSFLDVTNSELDPYFRFEVVRDVLNHPSFTNQRDTVVRALSRVTDTQGRTVLHMADIDIQNHFNECLYFCGRYEIFERPPIHISATSVVVQAYDHGVFKQLFSEFATSDGSGILRLRSEGLVQSMARLGASTEDEIMEDGFSLTEWEFERFCRQKYVEQSTVAIKFMRNKAEYDREIQTRRELDPAFVVTILAKEAGSDFRNVAAGVTLPGGLSMATYPNIIVMPAADRSLEDIFLKEKPDDNKIRAMVQDVAKALCHMHDKKLVHGDLKKLNILRVQHQVKLTDMDAAVRVGQPIGAKFSSGVLPPEMFYKLKSDSDTAMYTRYWHTSDDTWRKMKPRGEDGNLFVVRAFHTDLPQEALPYSLRKATTAHDAWALGCLLYQMYTESELVPTDRNQDIEDEAIERAATWSDETLKTRIHNKIQNPLARDLIQSLLVVDPASRMDMRQVLAHPYFQVAHAANAIVVAKLDYLEQQLSAGFDSMAGKFDQVLNVTRESISELAKTKEDVLRGIFQATEVHVPTSFVILPFNILDKKQHPLDAVAEAAGFLHQVVTMGTHFMDAVKANQSIGPIVRLVAPGMPLYLYLIDEVAGTPVVPDSKDALYPIKIDTKSPDYVAFVAATMPFIQTGFKFLQGLNTVAGLLKSLGVPSLDNDTIDAVADKIDQAAKTSSVFDFEIVQAAVEDVDGGAPVERIRGAALRQLVRFFDKVDADKDFAGLQRTYAPNGQAVWTTPATVQALDAKKPTTNANGREKGDTAQAIYLSMVREPPDEKSTMNSSLKSLPRDVIIERIHPEHGPPVAGCTCLVM</sequence>
<dbReference type="InterPro" id="IPR002110">
    <property type="entry name" value="Ankyrin_rpt"/>
</dbReference>
<organism evidence="3 4">
    <name type="scientific">Aphanomyces stellatus</name>
    <dbReference type="NCBI Taxonomy" id="120398"/>
    <lineage>
        <taxon>Eukaryota</taxon>
        <taxon>Sar</taxon>
        <taxon>Stramenopiles</taxon>
        <taxon>Oomycota</taxon>
        <taxon>Saprolegniomycetes</taxon>
        <taxon>Saprolegniales</taxon>
        <taxon>Verrucalvaceae</taxon>
        <taxon>Aphanomyces</taxon>
    </lineage>
</organism>
<reference evidence="2" key="2">
    <citation type="submission" date="2019-06" db="EMBL/GenBank/DDBJ databases">
        <title>Genomics analysis of Aphanomyces spp. identifies a new class of oomycete effector associated with host adaptation.</title>
        <authorList>
            <person name="Gaulin E."/>
        </authorList>
    </citation>
    <scope>NUCLEOTIDE SEQUENCE</scope>
    <source>
        <strain evidence="2">CBS 578.67</strain>
    </source>
</reference>
<dbReference type="EMBL" id="VJMH01005286">
    <property type="protein sequence ID" value="KAF0697846.1"/>
    <property type="molecule type" value="Genomic_DNA"/>
</dbReference>
<dbReference type="SUPFAM" id="SSF48403">
    <property type="entry name" value="Ankyrin repeat"/>
    <property type="match status" value="1"/>
</dbReference>
<dbReference type="PANTHER" id="PTHR44167">
    <property type="entry name" value="OVARIAN-SPECIFIC SERINE/THREONINE-PROTEIN KINASE LOK-RELATED"/>
    <property type="match status" value="1"/>
</dbReference>
<evidence type="ECO:0000313" key="3">
    <source>
        <dbReference type="EMBL" id="VFT88361.1"/>
    </source>
</evidence>
<dbReference type="SMART" id="SM00220">
    <property type="entry name" value="S_TKc"/>
    <property type="match status" value="1"/>
</dbReference>
<dbReference type="GO" id="GO:0005524">
    <property type="term" value="F:ATP binding"/>
    <property type="evidence" value="ECO:0007669"/>
    <property type="project" value="InterPro"/>
</dbReference>
<dbReference type="Gene3D" id="1.10.510.10">
    <property type="entry name" value="Transferase(Phosphotransferase) domain 1"/>
    <property type="match status" value="1"/>
</dbReference>
<dbReference type="Pfam" id="PF00023">
    <property type="entry name" value="Ank"/>
    <property type="match status" value="1"/>
</dbReference>
<evidence type="ECO:0000313" key="2">
    <source>
        <dbReference type="EMBL" id="KAF0697846.1"/>
    </source>
</evidence>
<dbReference type="SUPFAM" id="SSF56112">
    <property type="entry name" value="Protein kinase-like (PK-like)"/>
    <property type="match status" value="1"/>
</dbReference>
<gene>
    <name evidence="3" type="primary">Aste57867_11500</name>
    <name evidence="2" type="ORF">As57867_011457</name>
    <name evidence="3" type="ORF">ASTE57867_11500</name>
</gene>
<dbReference type="GO" id="GO:0044773">
    <property type="term" value="P:mitotic DNA damage checkpoint signaling"/>
    <property type="evidence" value="ECO:0007669"/>
    <property type="project" value="TreeGrafter"/>
</dbReference>
<accession>A0A485KT80</accession>
<evidence type="ECO:0000313" key="4">
    <source>
        <dbReference type="Proteomes" id="UP000332933"/>
    </source>
</evidence>